<evidence type="ECO:0000313" key="3">
    <source>
        <dbReference type="Proteomes" id="UP000291116"/>
    </source>
</evidence>
<dbReference type="Proteomes" id="UP000291116">
    <property type="component" value="Unassembled WGS sequence"/>
</dbReference>
<protein>
    <submittedName>
        <fullName evidence="2">Uncharacterized protein</fullName>
    </submittedName>
</protein>
<accession>A0A448YZQ6</accession>
<gene>
    <name evidence="2" type="ORF">PSNMU_V1.4_AUG-EV-PASAV3_0019640</name>
</gene>
<sequence>MCIICRFIVIKNKTKKYINRIGQNTGTSKTEKNVITIEVNVPLVHASQNLNSGRRRANGRYSLPSFSVVGSPGPSEGSSKGDKKAIKLFKRKIPRP</sequence>
<keyword evidence="3" id="KW-1185">Reference proteome</keyword>
<organism evidence="2 3">
    <name type="scientific">Pseudo-nitzschia multistriata</name>
    <dbReference type="NCBI Taxonomy" id="183589"/>
    <lineage>
        <taxon>Eukaryota</taxon>
        <taxon>Sar</taxon>
        <taxon>Stramenopiles</taxon>
        <taxon>Ochrophyta</taxon>
        <taxon>Bacillariophyta</taxon>
        <taxon>Bacillariophyceae</taxon>
        <taxon>Bacillariophycidae</taxon>
        <taxon>Bacillariales</taxon>
        <taxon>Bacillariaceae</taxon>
        <taxon>Pseudo-nitzschia</taxon>
    </lineage>
</organism>
<feature type="compositionally biased region" description="Basic residues" evidence="1">
    <location>
        <begin position="86"/>
        <end position="96"/>
    </location>
</feature>
<evidence type="ECO:0000256" key="1">
    <source>
        <dbReference type="SAM" id="MobiDB-lite"/>
    </source>
</evidence>
<proteinExistence type="predicted"/>
<name>A0A448YZQ6_9STRA</name>
<dbReference type="EMBL" id="CAACVS010000053">
    <property type="protein sequence ID" value="VEU35234.1"/>
    <property type="molecule type" value="Genomic_DNA"/>
</dbReference>
<evidence type="ECO:0000313" key="2">
    <source>
        <dbReference type="EMBL" id="VEU35234.1"/>
    </source>
</evidence>
<dbReference type="AlphaFoldDB" id="A0A448YZQ6"/>
<feature type="region of interest" description="Disordered" evidence="1">
    <location>
        <begin position="50"/>
        <end position="96"/>
    </location>
</feature>
<feature type="compositionally biased region" description="Low complexity" evidence="1">
    <location>
        <begin position="62"/>
        <end position="78"/>
    </location>
</feature>
<reference evidence="2 3" key="1">
    <citation type="submission" date="2019-01" db="EMBL/GenBank/DDBJ databases">
        <authorList>
            <person name="Ferrante I. M."/>
        </authorList>
    </citation>
    <scope>NUCLEOTIDE SEQUENCE [LARGE SCALE GENOMIC DNA]</scope>
    <source>
        <strain evidence="2 3">B856</strain>
    </source>
</reference>